<comment type="subcellular location">
    <subcellularLocation>
        <location evidence="1">Membrane</location>
        <topology evidence="1">Multi-pass membrane protein</topology>
    </subcellularLocation>
</comment>
<keyword evidence="3" id="KW-1133">Transmembrane helix</keyword>
<dbReference type="Proteomes" id="UP000029549">
    <property type="component" value="Unassembled WGS sequence"/>
</dbReference>
<gene>
    <name evidence="6" type="ORF">P608_00405</name>
</gene>
<accession>A0A0K6HI59</accession>
<evidence type="ECO:0000313" key="7">
    <source>
        <dbReference type="Proteomes" id="UP000029549"/>
    </source>
</evidence>
<evidence type="ECO:0000256" key="1">
    <source>
        <dbReference type="ARBA" id="ARBA00004141"/>
    </source>
</evidence>
<keyword evidence="2" id="KW-0812">Transmembrane</keyword>
<organism evidence="6 7">
    <name type="scientific">Comamonas thiooxydans</name>
    <dbReference type="NCBI Taxonomy" id="363952"/>
    <lineage>
        <taxon>Bacteria</taxon>
        <taxon>Pseudomonadati</taxon>
        <taxon>Pseudomonadota</taxon>
        <taxon>Betaproteobacteria</taxon>
        <taxon>Burkholderiales</taxon>
        <taxon>Comamonadaceae</taxon>
        <taxon>Comamonas</taxon>
    </lineage>
</organism>
<comment type="caution">
    <text evidence="6">The sequence shown here is derived from an EMBL/GenBank/DDBJ whole genome shotgun (WGS) entry which is preliminary data.</text>
</comment>
<evidence type="ECO:0000259" key="5">
    <source>
        <dbReference type="Pfam" id="PF05154"/>
    </source>
</evidence>
<dbReference type="GO" id="GO:0016020">
    <property type="term" value="C:membrane"/>
    <property type="evidence" value="ECO:0007669"/>
    <property type="project" value="UniProtKB-SubCell"/>
</dbReference>
<evidence type="ECO:0000313" key="6">
    <source>
        <dbReference type="EMBL" id="KGH21874.1"/>
    </source>
</evidence>
<evidence type="ECO:0000256" key="4">
    <source>
        <dbReference type="ARBA" id="ARBA00023136"/>
    </source>
</evidence>
<keyword evidence="4" id="KW-0472">Membrane</keyword>
<name>A0A096EAD9_9BURK</name>
<sequence length="174" mass="19535">MDGFFRFLPAHQTMNQLVPATTPAPRPKNKTIASWLALIGGPLGLHRFYLHGLGDWLGWLLPIPTALGIYGIERVQQLGQDDRLSWLLIPLLGFTIAGCALRAILYGLMEQGNWNRLFNPWMDADAPAGRTQWTTIFAVSLSLMLGATVLMASIAYSFQHYFEYQVEEARKISQ</sequence>
<evidence type="ECO:0000256" key="2">
    <source>
        <dbReference type="ARBA" id="ARBA00022692"/>
    </source>
</evidence>
<reference evidence="6 7" key="1">
    <citation type="submission" date="2013-09" db="EMBL/GenBank/DDBJ databases">
        <title>High correlation between genotypes and phenotypes of environmental bacteria Comamonas testosteroni strains.</title>
        <authorList>
            <person name="Liu L."/>
            <person name="Zhu W."/>
            <person name="Xia X."/>
            <person name="Xu B."/>
            <person name="Luo M."/>
            <person name="Wang G."/>
        </authorList>
    </citation>
    <scope>NUCLEOTIDE SEQUENCE [LARGE SCALE GENOMIC DNA]</scope>
    <source>
        <strain evidence="6 7">DF2</strain>
    </source>
</reference>
<dbReference type="InterPro" id="IPR007829">
    <property type="entry name" value="TM2"/>
</dbReference>
<protein>
    <recommendedName>
        <fullName evidence="5">TM2 domain-containing protein</fullName>
    </recommendedName>
</protein>
<proteinExistence type="predicted"/>
<evidence type="ECO:0000256" key="3">
    <source>
        <dbReference type="ARBA" id="ARBA00022989"/>
    </source>
</evidence>
<feature type="domain" description="TM2" evidence="5">
    <location>
        <begin position="27"/>
        <end position="62"/>
    </location>
</feature>
<dbReference type="AlphaFoldDB" id="A0A096EAD9"/>
<dbReference type="EMBL" id="AWTP01000001">
    <property type="protein sequence ID" value="KGH21874.1"/>
    <property type="molecule type" value="Genomic_DNA"/>
</dbReference>
<accession>A0A096EAD9</accession>
<keyword evidence="7" id="KW-1185">Reference proteome</keyword>
<dbReference type="Pfam" id="PF05154">
    <property type="entry name" value="TM2"/>
    <property type="match status" value="1"/>
</dbReference>